<dbReference type="AlphaFoldDB" id="A0A0H5QA99"/>
<reference evidence="2 3" key="1">
    <citation type="submission" date="2014-11" db="EMBL/GenBank/DDBJ databases">
        <authorList>
            <person name="Diene M.Seydina."/>
        </authorList>
    </citation>
    <scope>NUCLEOTIDE SEQUENCE [LARGE SCALE GENOMIC DNA]</scope>
    <source>
        <strain evidence="2 3">Neisseria meningitidis CHUV</strain>
    </source>
</reference>
<organism evidence="2 3">
    <name type="scientific">Neisseria meningitidis serogroup B</name>
    <dbReference type="NCBI Taxonomy" id="491"/>
    <lineage>
        <taxon>Bacteria</taxon>
        <taxon>Pseudomonadati</taxon>
        <taxon>Pseudomonadota</taxon>
        <taxon>Betaproteobacteria</taxon>
        <taxon>Neisseriales</taxon>
        <taxon>Neisseriaceae</taxon>
        <taxon>Neisseria</taxon>
    </lineage>
</organism>
<dbReference type="Proteomes" id="UP000182715">
    <property type="component" value="Unassembled WGS sequence"/>
</dbReference>
<feature type="coiled-coil region" evidence="1">
    <location>
        <begin position="149"/>
        <end position="176"/>
    </location>
</feature>
<proteinExistence type="predicted"/>
<accession>A0A0H5QA99</accession>
<evidence type="ECO:0000256" key="1">
    <source>
        <dbReference type="SAM" id="Coils"/>
    </source>
</evidence>
<sequence>MPSERRPFQTAFLSNRKTVGKLAERVQSRYDGLHKFKHICSAAMALIKEPLDKAKQRNEELEAAEEAAAQEALGREQEAARVSEWEERYKLSRSEFEQFWKGLPQTVQNKLQASQKTWKSGMDKICANNAKAEGETPNGIKVSELACKTVETEARLEELYNRKKALIDEMVREADKKELPKRL</sequence>
<evidence type="ECO:0000313" key="2">
    <source>
        <dbReference type="EMBL" id="CRY98300.1"/>
    </source>
</evidence>
<name>A0A0H5QA99_NEIMI</name>
<keyword evidence="1" id="KW-0175">Coiled coil</keyword>
<evidence type="ECO:0008006" key="4">
    <source>
        <dbReference type="Google" id="ProtNLM"/>
    </source>
</evidence>
<protein>
    <recommendedName>
        <fullName evidence="4">DUF1311 domain-containing protein</fullName>
    </recommendedName>
</protein>
<dbReference type="EMBL" id="CVTF01000032">
    <property type="protein sequence ID" value="CRY98300.1"/>
    <property type="molecule type" value="Genomic_DNA"/>
</dbReference>
<evidence type="ECO:0000313" key="3">
    <source>
        <dbReference type="Proteomes" id="UP000182715"/>
    </source>
</evidence>